<evidence type="ECO:0000256" key="6">
    <source>
        <dbReference type="ARBA" id="ARBA00023136"/>
    </source>
</evidence>
<organism evidence="9 10">
    <name type="scientific">Pelosinus baikalensis</name>
    <dbReference type="NCBI Taxonomy" id="2892015"/>
    <lineage>
        <taxon>Bacteria</taxon>
        <taxon>Bacillati</taxon>
        <taxon>Bacillota</taxon>
        <taxon>Negativicutes</taxon>
        <taxon>Selenomonadales</taxon>
        <taxon>Sporomusaceae</taxon>
        <taxon>Pelosinus</taxon>
    </lineage>
</organism>
<evidence type="ECO:0000256" key="1">
    <source>
        <dbReference type="ARBA" id="ARBA00004162"/>
    </source>
</evidence>
<gene>
    <name evidence="9" type="ORF">LMF89_11555</name>
</gene>
<keyword evidence="3" id="KW-1003">Cell membrane</keyword>
<reference evidence="9" key="1">
    <citation type="submission" date="2021-11" db="EMBL/GenBank/DDBJ databases">
        <title>Description of a new species Pelosinus isolated from the bottom sediments of Lake Baikal.</title>
        <authorList>
            <person name="Zakharyuk A."/>
        </authorList>
    </citation>
    <scope>NUCLEOTIDE SEQUENCE</scope>
    <source>
        <strain evidence="9">Bkl1</strain>
    </source>
</reference>
<dbReference type="PANTHER" id="PTHR30558">
    <property type="entry name" value="EXBD MEMBRANE COMPONENT OF PMF-DRIVEN MACROMOLECULE IMPORT SYSTEM"/>
    <property type="match status" value="1"/>
</dbReference>
<dbReference type="Pfam" id="PF02472">
    <property type="entry name" value="ExbD"/>
    <property type="match status" value="1"/>
</dbReference>
<dbReference type="Gene3D" id="3.30.420.270">
    <property type="match status" value="1"/>
</dbReference>
<evidence type="ECO:0000256" key="4">
    <source>
        <dbReference type="ARBA" id="ARBA00022692"/>
    </source>
</evidence>
<keyword evidence="10" id="KW-1185">Reference proteome</keyword>
<keyword evidence="5 8" id="KW-1133">Transmembrane helix</keyword>
<protein>
    <submittedName>
        <fullName evidence="9">Biopolymer transporter ExbD</fullName>
    </submittedName>
</protein>
<name>A0ABS8HS35_9FIRM</name>
<dbReference type="InterPro" id="IPR003400">
    <property type="entry name" value="ExbD"/>
</dbReference>
<evidence type="ECO:0000313" key="9">
    <source>
        <dbReference type="EMBL" id="MCC5465993.1"/>
    </source>
</evidence>
<evidence type="ECO:0000256" key="3">
    <source>
        <dbReference type="ARBA" id="ARBA00022475"/>
    </source>
</evidence>
<dbReference type="RefSeq" id="WP_229535194.1">
    <property type="nucleotide sequence ID" value="NZ_JAJHJB010000014.1"/>
</dbReference>
<evidence type="ECO:0000256" key="7">
    <source>
        <dbReference type="RuleBase" id="RU003879"/>
    </source>
</evidence>
<keyword evidence="7" id="KW-0813">Transport</keyword>
<dbReference type="Proteomes" id="UP001165492">
    <property type="component" value="Unassembled WGS sequence"/>
</dbReference>
<keyword evidence="7" id="KW-0653">Protein transport</keyword>
<feature type="transmembrane region" description="Helical" evidence="8">
    <location>
        <begin position="12"/>
        <end position="38"/>
    </location>
</feature>
<proteinExistence type="inferred from homology"/>
<dbReference type="EMBL" id="JAJHJB010000014">
    <property type="protein sequence ID" value="MCC5465993.1"/>
    <property type="molecule type" value="Genomic_DNA"/>
</dbReference>
<accession>A0ABS8HS35</accession>
<evidence type="ECO:0000256" key="5">
    <source>
        <dbReference type="ARBA" id="ARBA00022989"/>
    </source>
</evidence>
<comment type="similarity">
    <text evidence="2 7">Belongs to the ExbD/TolR family.</text>
</comment>
<dbReference type="PANTHER" id="PTHR30558:SF3">
    <property type="entry name" value="BIOPOLYMER TRANSPORT PROTEIN EXBD-RELATED"/>
    <property type="match status" value="1"/>
</dbReference>
<keyword evidence="4 7" id="KW-0812">Transmembrane</keyword>
<sequence length="136" mass="15568">MKLRSLRIEKQPELMIIPMIDIIFFLLVFFMMSTLYMVEQHTIPINLPQVAAVQQELSQNINITILQNGNIMFDQEEIPFSLLQKRISIGLAKQPENIFVVRADKQAEYGQVVAVLDELKMSGAHRVAVATDRKGR</sequence>
<evidence type="ECO:0000256" key="2">
    <source>
        <dbReference type="ARBA" id="ARBA00005811"/>
    </source>
</evidence>
<keyword evidence="6 8" id="KW-0472">Membrane</keyword>
<comment type="caution">
    <text evidence="9">The sequence shown here is derived from an EMBL/GenBank/DDBJ whole genome shotgun (WGS) entry which is preliminary data.</text>
</comment>
<evidence type="ECO:0000256" key="8">
    <source>
        <dbReference type="SAM" id="Phobius"/>
    </source>
</evidence>
<evidence type="ECO:0000313" key="10">
    <source>
        <dbReference type="Proteomes" id="UP001165492"/>
    </source>
</evidence>
<comment type="subcellular location">
    <subcellularLocation>
        <location evidence="1">Cell membrane</location>
        <topology evidence="1">Single-pass membrane protein</topology>
    </subcellularLocation>
    <subcellularLocation>
        <location evidence="7">Cell membrane</location>
        <topology evidence="7">Single-pass type II membrane protein</topology>
    </subcellularLocation>
</comment>